<evidence type="ECO:0000313" key="2">
    <source>
        <dbReference type="Proteomes" id="UP000305401"/>
    </source>
</evidence>
<accession>A0AC61S6W3</accession>
<proteinExistence type="predicted"/>
<dbReference type="EC" id="1.1.5.3" evidence="1"/>
<dbReference type="EMBL" id="SSTG01000027">
    <property type="protein sequence ID" value="THG54204.1"/>
    <property type="molecule type" value="Genomic_DNA"/>
</dbReference>
<organism evidence="1 2">
    <name type="scientific">Muribaculum caecicola</name>
    <dbReference type="NCBI Taxonomy" id="3038144"/>
    <lineage>
        <taxon>Bacteria</taxon>
        <taxon>Pseudomonadati</taxon>
        <taxon>Bacteroidota</taxon>
        <taxon>Bacteroidia</taxon>
        <taxon>Bacteroidales</taxon>
        <taxon>Muribaculaceae</taxon>
        <taxon>Muribaculum</taxon>
    </lineage>
</organism>
<name>A0AC61S6W3_9BACT</name>
<sequence length="418" mass="46442">MTGIQEKTASVNNLEECLKCTVCTVYCPVTAVNPGYPGPKQAGPDGERYRLKNSAYYDESLRKCLNCKRCEVACPSGVRPADIIQAARIRYSKHSPSLRDRLLASTDFVGGIATVMAPIVNGMLSLRPVKVLMDKTIGVDAHRQFPAYSGEKFTTWWHREAEKGQSAFSKHISYFHGCYVQYNFPRLGRDLVKIMNAVGYGVHLLSGERCCGVAKIANGLIGDACRDAQRNMEAVRRSVFKENRTVVATSSTCVLTMRDEYSELLGVDNSDVRSNINLATRFLHTLVDSGEIKIAFRKDYLKNVAYHTPCHMARLGWGVHSVELLKMIPGLNLNVLQQECCGMSGTYGFKKENYKYSQAIGQTLFDNISAANPDVVATDCETCKWQIEMSTPYKVLNPVSIIAEALDVDETRKLNGLC</sequence>
<protein>
    <submittedName>
        <fullName evidence="1">Anaerobic glycerol-3-phosphate dehydrogenase subunit C</fullName>
        <ecNumber evidence="1">1.1.5.3</ecNumber>
    </submittedName>
</protein>
<reference evidence="1" key="1">
    <citation type="submission" date="2019-04" db="EMBL/GenBank/DDBJ databases">
        <title>Microbes associate with the intestines of laboratory mice.</title>
        <authorList>
            <person name="Navarre W."/>
            <person name="Wong E."/>
            <person name="Huang K.C."/>
            <person name="Tropini C."/>
            <person name="Ng K."/>
            <person name="Yu B."/>
        </authorList>
    </citation>
    <scope>NUCLEOTIDE SEQUENCE</scope>
    <source>
        <strain evidence="1">NM86_A22</strain>
    </source>
</reference>
<gene>
    <name evidence="1" type="primary">glpC</name>
    <name evidence="1" type="ORF">E5990_03750</name>
</gene>
<evidence type="ECO:0000313" key="1">
    <source>
        <dbReference type="EMBL" id="THG54204.1"/>
    </source>
</evidence>
<keyword evidence="1" id="KW-0560">Oxidoreductase</keyword>
<keyword evidence="2" id="KW-1185">Reference proteome</keyword>
<dbReference type="Proteomes" id="UP000305401">
    <property type="component" value="Unassembled WGS sequence"/>
</dbReference>
<comment type="caution">
    <text evidence="1">The sequence shown here is derived from an EMBL/GenBank/DDBJ whole genome shotgun (WGS) entry which is preliminary data.</text>
</comment>